<keyword evidence="2" id="KW-0808">Transferase</keyword>
<dbReference type="SUPFAM" id="SSF53335">
    <property type="entry name" value="S-adenosyl-L-methionine-dependent methyltransferases"/>
    <property type="match status" value="1"/>
</dbReference>
<dbReference type="RefSeq" id="WP_093136891.1">
    <property type="nucleotide sequence ID" value="NZ_FOHJ01000011.1"/>
</dbReference>
<accession>A0A1I0IAD4</accession>
<keyword evidence="3" id="KW-1185">Reference proteome</keyword>
<dbReference type="Pfam" id="PF08241">
    <property type="entry name" value="Methyltransf_11"/>
    <property type="match status" value="1"/>
</dbReference>
<dbReference type="InterPro" id="IPR013216">
    <property type="entry name" value="Methyltransf_11"/>
</dbReference>
<proteinExistence type="predicted"/>
<dbReference type="InterPro" id="IPR029063">
    <property type="entry name" value="SAM-dependent_MTases_sf"/>
</dbReference>
<dbReference type="PANTHER" id="PTHR42912">
    <property type="entry name" value="METHYLTRANSFERASE"/>
    <property type="match status" value="1"/>
</dbReference>
<organism evidence="2 3">
    <name type="scientific">Salinibacillus kushneri</name>
    <dbReference type="NCBI Taxonomy" id="237682"/>
    <lineage>
        <taxon>Bacteria</taxon>
        <taxon>Bacillati</taxon>
        <taxon>Bacillota</taxon>
        <taxon>Bacilli</taxon>
        <taxon>Bacillales</taxon>
        <taxon>Bacillaceae</taxon>
        <taxon>Salinibacillus</taxon>
    </lineage>
</organism>
<dbReference type="GO" id="GO:0008757">
    <property type="term" value="F:S-adenosylmethionine-dependent methyltransferase activity"/>
    <property type="evidence" value="ECO:0007669"/>
    <property type="project" value="InterPro"/>
</dbReference>
<evidence type="ECO:0000313" key="3">
    <source>
        <dbReference type="Proteomes" id="UP000199095"/>
    </source>
</evidence>
<name>A0A1I0IAD4_9BACI</name>
<sequence>MSERRFDPEKADQLINQSRKEKVPQDKILELLSLSGDEKIVDLGAGNGYLTLPIAETTSERVMAVDIEDGMLTMLDHRAKEAGIRNIDRMKSQIEVLKFPDASFDRAVAAFVLHEVDGIERTLREINRVLKNDGQLLVLDWEEHESDDGPPMDHRIHSERMQRYLMKEGFQTKLGFLHPDIYYISAYKAG</sequence>
<evidence type="ECO:0000259" key="1">
    <source>
        <dbReference type="Pfam" id="PF08241"/>
    </source>
</evidence>
<gene>
    <name evidence="2" type="ORF">SAMN05421676_11165</name>
</gene>
<keyword evidence="2" id="KW-0489">Methyltransferase</keyword>
<dbReference type="STRING" id="237682.SAMN05421676_11165"/>
<dbReference type="OrthoDB" id="9784101at2"/>
<dbReference type="CDD" id="cd02440">
    <property type="entry name" value="AdoMet_MTases"/>
    <property type="match status" value="1"/>
</dbReference>
<protein>
    <submittedName>
        <fullName evidence="2">Methyltransferase domain-containing protein</fullName>
    </submittedName>
</protein>
<feature type="domain" description="Methyltransferase type 11" evidence="1">
    <location>
        <begin position="41"/>
        <end position="137"/>
    </location>
</feature>
<dbReference type="GO" id="GO:0032259">
    <property type="term" value="P:methylation"/>
    <property type="evidence" value="ECO:0007669"/>
    <property type="project" value="UniProtKB-KW"/>
</dbReference>
<dbReference type="InterPro" id="IPR050508">
    <property type="entry name" value="Methyltransf_Superfamily"/>
</dbReference>
<dbReference type="Proteomes" id="UP000199095">
    <property type="component" value="Unassembled WGS sequence"/>
</dbReference>
<evidence type="ECO:0000313" key="2">
    <source>
        <dbReference type="EMBL" id="SET93370.1"/>
    </source>
</evidence>
<dbReference type="AlphaFoldDB" id="A0A1I0IAD4"/>
<dbReference type="EMBL" id="FOHJ01000011">
    <property type="protein sequence ID" value="SET93370.1"/>
    <property type="molecule type" value="Genomic_DNA"/>
</dbReference>
<dbReference type="Gene3D" id="3.40.50.150">
    <property type="entry name" value="Vaccinia Virus protein VP39"/>
    <property type="match status" value="1"/>
</dbReference>
<reference evidence="3" key="1">
    <citation type="submission" date="2016-10" db="EMBL/GenBank/DDBJ databases">
        <authorList>
            <person name="Varghese N."/>
            <person name="Submissions S."/>
        </authorList>
    </citation>
    <scope>NUCLEOTIDE SEQUENCE [LARGE SCALE GENOMIC DNA]</scope>
    <source>
        <strain evidence="3">CGMCC 1.3566</strain>
    </source>
</reference>